<dbReference type="PANTHER" id="PTHR33713:SF6">
    <property type="entry name" value="ANTITOXIN YEFM"/>
    <property type="match status" value="1"/>
</dbReference>
<dbReference type="InterPro" id="IPR051405">
    <property type="entry name" value="phD/YefM_antitoxin"/>
</dbReference>
<proteinExistence type="inferred from homology"/>
<dbReference type="AlphaFoldDB" id="A0A3G9JD99"/>
<dbReference type="PANTHER" id="PTHR33713">
    <property type="entry name" value="ANTITOXIN YAFN-RELATED"/>
    <property type="match status" value="1"/>
</dbReference>
<dbReference type="EMBL" id="AP019314">
    <property type="protein sequence ID" value="BBH37798.1"/>
    <property type="molecule type" value="Genomic_DNA"/>
</dbReference>
<dbReference type="InterPro" id="IPR036165">
    <property type="entry name" value="YefM-like_sf"/>
</dbReference>
<evidence type="ECO:0000256" key="1">
    <source>
        <dbReference type="ARBA" id="ARBA00009981"/>
    </source>
</evidence>
<accession>A0A3G9JD99</accession>
<dbReference type="KEGG" id="mvz:myaer102_02590"/>
<protein>
    <recommendedName>
        <fullName evidence="2">Antitoxin</fullName>
    </recommendedName>
</protein>
<dbReference type="InterPro" id="IPR006442">
    <property type="entry name" value="Antitoxin_Phd/YefM"/>
</dbReference>
<evidence type="ECO:0000313" key="4">
    <source>
        <dbReference type="Proteomes" id="UP000278152"/>
    </source>
</evidence>
<dbReference type="Pfam" id="PF02604">
    <property type="entry name" value="PhdYeFM_antitox"/>
    <property type="match status" value="1"/>
</dbReference>
<organism evidence="3 4">
    <name type="scientific">Microcystis viridis NIES-102</name>
    <dbReference type="NCBI Taxonomy" id="213615"/>
    <lineage>
        <taxon>Bacteria</taxon>
        <taxon>Bacillati</taxon>
        <taxon>Cyanobacteriota</taxon>
        <taxon>Cyanophyceae</taxon>
        <taxon>Oscillatoriophycideae</taxon>
        <taxon>Chroococcales</taxon>
        <taxon>Microcystaceae</taxon>
        <taxon>Microcystis</taxon>
    </lineage>
</organism>
<evidence type="ECO:0000256" key="2">
    <source>
        <dbReference type="RuleBase" id="RU362080"/>
    </source>
</evidence>
<dbReference type="SUPFAM" id="SSF143120">
    <property type="entry name" value="YefM-like"/>
    <property type="match status" value="1"/>
</dbReference>
<name>A0A3G9JD99_MICVR</name>
<gene>
    <name evidence="3" type="ORF">myaer102_02590</name>
</gene>
<comment type="similarity">
    <text evidence="1 2">Belongs to the phD/YefM antitoxin family.</text>
</comment>
<sequence>MNAFEAPESLQIGCTIVVNLRDSYMKIVTVTEAKEQIDELVNDTNDNHQPILLSGTKKNAILIAEEDWNSIQETLYLYSIPGMVDSIIEGGNTSIEDCVDEAGIRAILNG</sequence>
<dbReference type="Proteomes" id="UP000278152">
    <property type="component" value="Chromosome"/>
</dbReference>
<comment type="function">
    <text evidence="2">Antitoxin component of a type II toxin-antitoxin (TA) system.</text>
</comment>
<evidence type="ECO:0000313" key="3">
    <source>
        <dbReference type="EMBL" id="BBH37798.1"/>
    </source>
</evidence>
<dbReference type="Gene3D" id="3.40.1620.10">
    <property type="entry name" value="YefM-like domain"/>
    <property type="match status" value="1"/>
</dbReference>
<reference evidence="3 4" key="1">
    <citation type="submission" date="2018-11" db="EMBL/GenBank/DDBJ databases">
        <title>Complete genome sequence of Microcystis aeruginosa NIES-102.</title>
        <authorList>
            <person name="Yamaguchi H."/>
            <person name="Suzuki S."/>
            <person name="Kawachi M."/>
        </authorList>
    </citation>
    <scope>NUCLEOTIDE SEQUENCE [LARGE SCALE GENOMIC DNA]</scope>
    <source>
        <strain evidence="3 4">NIES-102</strain>
    </source>
</reference>